<feature type="region of interest" description="Disordered" evidence="1">
    <location>
        <begin position="115"/>
        <end position="167"/>
    </location>
</feature>
<evidence type="ECO:0000259" key="2">
    <source>
        <dbReference type="PROSITE" id="PS50801"/>
    </source>
</evidence>
<evidence type="ECO:0000256" key="1">
    <source>
        <dbReference type="SAM" id="MobiDB-lite"/>
    </source>
</evidence>
<reference evidence="3 4" key="1">
    <citation type="submission" date="2021-01" db="EMBL/GenBank/DDBJ databases">
        <title>WGS of actinomycetes isolated from Thailand.</title>
        <authorList>
            <person name="Thawai C."/>
        </authorList>
    </citation>
    <scope>NUCLEOTIDE SEQUENCE [LARGE SCALE GENOMIC DNA]</scope>
    <source>
        <strain evidence="3 4">CA1R205</strain>
    </source>
</reference>
<name>A0ABS1NEY8_9ACTN</name>
<dbReference type="EMBL" id="JAERRF010000010">
    <property type="protein sequence ID" value="MBL1098659.1"/>
    <property type="molecule type" value="Genomic_DNA"/>
</dbReference>
<organism evidence="3 4">
    <name type="scientific">Streptomyces coffeae</name>
    <dbReference type="NCBI Taxonomy" id="621382"/>
    <lineage>
        <taxon>Bacteria</taxon>
        <taxon>Bacillati</taxon>
        <taxon>Actinomycetota</taxon>
        <taxon>Actinomycetes</taxon>
        <taxon>Kitasatosporales</taxon>
        <taxon>Streptomycetaceae</taxon>
        <taxon>Streptomyces</taxon>
    </lineage>
</organism>
<dbReference type="InterPro" id="IPR002645">
    <property type="entry name" value="STAS_dom"/>
</dbReference>
<dbReference type="SUPFAM" id="SSF52091">
    <property type="entry name" value="SpoIIaa-like"/>
    <property type="match status" value="1"/>
</dbReference>
<sequence length="167" mass="17047">MLAGPENTPTRRAGACEPPGGPPVPPRPPALLVLDGPVGRAEVPLLCERLGELTHGSAPGPVTVDVGAVGRPDLAVVEALARLRLTARRLGRGMRLRNAGGELRELLAWAGLEDTLTGGRDTGSGAGGATRPGSGREDLRVEPLGESEEGEQALGVQEGVEPGDPPV</sequence>
<evidence type="ECO:0000313" key="3">
    <source>
        <dbReference type="EMBL" id="MBL1098659.1"/>
    </source>
</evidence>
<feature type="region of interest" description="Disordered" evidence="1">
    <location>
        <begin position="1"/>
        <end position="31"/>
    </location>
</feature>
<dbReference type="Pfam" id="PF13466">
    <property type="entry name" value="STAS_2"/>
    <property type="match status" value="1"/>
</dbReference>
<feature type="domain" description="STAS" evidence="2">
    <location>
        <begin position="31"/>
        <end position="116"/>
    </location>
</feature>
<gene>
    <name evidence="3" type="ORF">JK363_18730</name>
</gene>
<proteinExistence type="predicted"/>
<protein>
    <submittedName>
        <fullName evidence="3">STAS domain-containing protein</fullName>
    </submittedName>
</protein>
<dbReference type="Proteomes" id="UP000634229">
    <property type="component" value="Unassembled WGS sequence"/>
</dbReference>
<feature type="compositionally biased region" description="Gly residues" evidence="1">
    <location>
        <begin position="120"/>
        <end position="130"/>
    </location>
</feature>
<feature type="compositionally biased region" description="Basic and acidic residues" evidence="1">
    <location>
        <begin position="134"/>
        <end position="143"/>
    </location>
</feature>
<dbReference type="Gene3D" id="3.30.750.24">
    <property type="entry name" value="STAS domain"/>
    <property type="match status" value="1"/>
</dbReference>
<keyword evidence="4" id="KW-1185">Reference proteome</keyword>
<accession>A0ABS1NEY8</accession>
<dbReference type="InterPro" id="IPR058548">
    <property type="entry name" value="MlaB-like_STAS"/>
</dbReference>
<dbReference type="InterPro" id="IPR036513">
    <property type="entry name" value="STAS_dom_sf"/>
</dbReference>
<dbReference type="RefSeq" id="WP_201876082.1">
    <property type="nucleotide sequence ID" value="NZ_JAERRF010000010.1"/>
</dbReference>
<feature type="compositionally biased region" description="Pro residues" evidence="1">
    <location>
        <begin position="19"/>
        <end position="29"/>
    </location>
</feature>
<comment type="caution">
    <text evidence="3">The sequence shown here is derived from an EMBL/GenBank/DDBJ whole genome shotgun (WGS) entry which is preliminary data.</text>
</comment>
<evidence type="ECO:0000313" key="4">
    <source>
        <dbReference type="Proteomes" id="UP000634229"/>
    </source>
</evidence>
<dbReference type="PROSITE" id="PS50801">
    <property type="entry name" value="STAS"/>
    <property type="match status" value="1"/>
</dbReference>